<evidence type="ECO:0000256" key="3">
    <source>
        <dbReference type="ARBA" id="ARBA00011529"/>
    </source>
</evidence>
<sequence>MSFFQKLTFFLGVLTIPYLLGMSGLFFGHSPPILNGAGGSFPYPLYSKWYFEYTKIDPSIRFNYQPIGSGGGIHQLLSHTIDFAGSDSPIPDSLITGSSREVIHIPTVAGAVVIAYNVANIPLLNLDKETISGIFLGEITRWNDPRIVSLNPQATLPDLPIVVIHRSDGSGTTYIFTEYLSKISQRWAILAGKGTSVRWQIGIGAKGNAGVAAAIKTINGSIGYIELAYALQNGFPMAAIQNQTGQYVAPSMDSVTKAFPRSFDHKDFRISLTDSAEEGAYPIAGLTWILLNINSTPPLRLECLIKFLSWALTDGQTYALPMDYAPLPSSLRQNVLHLLEEVRRKNSLSAFPWNQQWLLLGKKSKISFPNQVIFKNK</sequence>
<dbReference type="Gene3D" id="3.40.190.10">
    <property type="entry name" value="Periplasmic binding protein-like II"/>
    <property type="match status" value="2"/>
</dbReference>
<dbReference type="SUPFAM" id="SSF53850">
    <property type="entry name" value="Periplasmic binding protein-like II"/>
    <property type="match status" value="1"/>
</dbReference>
<comment type="subunit">
    <text evidence="3">The complex is composed of two ATP-binding proteins (PstB), two transmembrane proteins (PstC and PstA) and a solute-binding protein (PstS).</text>
</comment>
<dbReference type="InterPro" id="IPR005673">
    <property type="entry name" value="ABC_phos-bd_PstS"/>
</dbReference>
<keyword evidence="9" id="KW-1185">Reference proteome</keyword>
<reference evidence="8" key="1">
    <citation type="submission" date="2023-03" db="EMBL/GenBank/DDBJ databases">
        <authorList>
            <person name="Cremers G."/>
            <person name="Picone N."/>
        </authorList>
    </citation>
    <scope>NUCLEOTIDE SEQUENCE</scope>
    <source>
        <strain evidence="8">Sample_alias</strain>
    </source>
</reference>
<proteinExistence type="inferred from homology"/>
<accession>A0ABN8XI32</accession>
<name>A0ABN8XI32_9BACT</name>
<dbReference type="CDD" id="cd13565">
    <property type="entry name" value="PBP2_PstS"/>
    <property type="match status" value="1"/>
</dbReference>
<keyword evidence="5 6" id="KW-0592">Phosphate transport</keyword>
<comment type="function">
    <text evidence="1">Part of the ABC transporter complex PstSACB involved in phosphate import.</text>
</comment>
<dbReference type="PANTHER" id="PTHR42996">
    <property type="entry name" value="PHOSPHATE-BINDING PROTEIN PSTS"/>
    <property type="match status" value="1"/>
</dbReference>
<protein>
    <recommendedName>
        <fullName evidence="6">Phosphate-binding protein</fullName>
    </recommendedName>
</protein>
<evidence type="ECO:0000256" key="6">
    <source>
        <dbReference type="PIRNR" id="PIRNR002756"/>
    </source>
</evidence>
<keyword evidence="4 6" id="KW-0813">Transport</keyword>
<dbReference type="InterPro" id="IPR050962">
    <property type="entry name" value="Phosphate-bind_PstS"/>
</dbReference>
<comment type="similarity">
    <text evidence="2 6">Belongs to the PstS family.</text>
</comment>
<gene>
    <name evidence="8" type="primary">pstS</name>
    <name evidence="8" type="ORF">MFUM_2058</name>
</gene>
<evidence type="ECO:0000256" key="4">
    <source>
        <dbReference type="ARBA" id="ARBA00022448"/>
    </source>
</evidence>
<evidence type="ECO:0000256" key="5">
    <source>
        <dbReference type="ARBA" id="ARBA00022592"/>
    </source>
</evidence>
<dbReference type="InterPro" id="IPR024370">
    <property type="entry name" value="PBP_domain"/>
</dbReference>
<organism evidence="8 9">
    <name type="scientific">Candidatus Methylacidiphilum fumarolicum</name>
    <dbReference type="NCBI Taxonomy" id="591154"/>
    <lineage>
        <taxon>Bacteria</taxon>
        <taxon>Pseudomonadati</taxon>
        <taxon>Verrucomicrobiota</taxon>
        <taxon>Methylacidiphilae</taxon>
        <taxon>Methylacidiphilales</taxon>
        <taxon>Methylacidiphilaceae</taxon>
        <taxon>Methylacidiphilum (ex Ratnadevi et al. 2023)</taxon>
    </lineage>
</organism>
<feature type="domain" description="PBP" evidence="7">
    <location>
        <begin position="29"/>
        <end position="311"/>
    </location>
</feature>
<evidence type="ECO:0000259" key="7">
    <source>
        <dbReference type="Pfam" id="PF12849"/>
    </source>
</evidence>
<dbReference type="EMBL" id="OX458932">
    <property type="protein sequence ID" value="CAI9086377.1"/>
    <property type="molecule type" value="Genomic_DNA"/>
</dbReference>
<evidence type="ECO:0000313" key="8">
    <source>
        <dbReference type="EMBL" id="CAI9086377.1"/>
    </source>
</evidence>
<dbReference type="Pfam" id="PF12849">
    <property type="entry name" value="PBP_like_2"/>
    <property type="match status" value="1"/>
</dbReference>
<dbReference type="RefSeq" id="WP_009059460.1">
    <property type="nucleotide sequence ID" value="NZ_JAHXRZ010000001.1"/>
</dbReference>
<dbReference type="NCBIfam" id="TIGR00975">
    <property type="entry name" value="3a0107s03"/>
    <property type="match status" value="1"/>
</dbReference>
<evidence type="ECO:0000313" key="9">
    <source>
        <dbReference type="Proteomes" id="UP001161497"/>
    </source>
</evidence>
<evidence type="ECO:0000256" key="2">
    <source>
        <dbReference type="ARBA" id="ARBA00008725"/>
    </source>
</evidence>
<evidence type="ECO:0000256" key="1">
    <source>
        <dbReference type="ARBA" id="ARBA00002841"/>
    </source>
</evidence>
<dbReference type="PIRSF" id="PIRSF002756">
    <property type="entry name" value="PstS"/>
    <property type="match status" value="1"/>
</dbReference>
<dbReference type="Proteomes" id="UP001161497">
    <property type="component" value="Chromosome"/>
</dbReference>
<dbReference type="PANTHER" id="PTHR42996:SF1">
    <property type="entry name" value="PHOSPHATE-BINDING PROTEIN PSTS"/>
    <property type="match status" value="1"/>
</dbReference>